<evidence type="ECO:0000313" key="3">
    <source>
        <dbReference type="Proteomes" id="UP001467690"/>
    </source>
</evidence>
<name>A0ABV1RHZ7_9ALTE</name>
<proteinExistence type="predicted"/>
<dbReference type="EMBL" id="JBELOE010000210">
    <property type="protein sequence ID" value="MER2492350.1"/>
    <property type="molecule type" value="Genomic_DNA"/>
</dbReference>
<accession>A0ABV1RHZ7</accession>
<dbReference type="Proteomes" id="UP001467690">
    <property type="component" value="Unassembled WGS sequence"/>
</dbReference>
<feature type="region of interest" description="Disordered" evidence="1">
    <location>
        <begin position="212"/>
        <end position="309"/>
    </location>
</feature>
<reference evidence="2 3" key="1">
    <citation type="submission" date="2024-06" db="EMBL/GenBank/DDBJ databases">
        <authorList>
            <person name="Chen R.Y."/>
        </authorList>
    </citation>
    <scope>NUCLEOTIDE SEQUENCE [LARGE SCALE GENOMIC DNA]</scope>
    <source>
        <strain evidence="2 3">D2</strain>
    </source>
</reference>
<sequence length="353" mass="39793">MSLPVEIDNIDQSKAPEIYKTGGLKPFIEHIREQVTGEVPNLETDAGRKRIKSLAAQVSRSKTAVEKPGREYLKEIKALPKVVETELREFVRACDALKEEVRKPLTDWENAEKARVSDIQATISRIKDAGLISYEHSAQASKAVDDLLAVVIGDSFAEFKAEAALAKDEAIGLLRQQVDELAKQEVEAEKQAKLQKEVEEKARIDREERLKREAREQAEREHQEAIAQAQRDKEAAEIRAIEAEDKAKREAEEKLAKQQREAEEAKQKAEQAEAETRARIESETKRKAEQEAAEKARVEAEEKQRKENIEHRKQINNAIVNALIESAGLTLLDARNTVKALAQGKVPNVEVKY</sequence>
<evidence type="ECO:0000256" key="1">
    <source>
        <dbReference type="SAM" id="MobiDB-lite"/>
    </source>
</evidence>
<keyword evidence="3" id="KW-1185">Reference proteome</keyword>
<protein>
    <recommendedName>
        <fullName evidence="4">Phage protein</fullName>
    </recommendedName>
</protein>
<evidence type="ECO:0000313" key="2">
    <source>
        <dbReference type="EMBL" id="MER2492350.1"/>
    </source>
</evidence>
<gene>
    <name evidence="2" type="ORF">ABS311_10715</name>
</gene>
<dbReference type="RefSeq" id="WP_350401874.1">
    <property type="nucleotide sequence ID" value="NZ_JBELOE010000210.1"/>
</dbReference>
<organism evidence="2 3">
    <name type="scientific">Catenovulum sediminis</name>
    <dbReference type="NCBI Taxonomy" id="1740262"/>
    <lineage>
        <taxon>Bacteria</taxon>
        <taxon>Pseudomonadati</taxon>
        <taxon>Pseudomonadota</taxon>
        <taxon>Gammaproteobacteria</taxon>
        <taxon>Alteromonadales</taxon>
        <taxon>Alteromonadaceae</taxon>
        <taxon>Catenovulum</taxon>
    </lineage>
</organism>
<comment type="caution">
    <text evidence="2">The sequence shown here is derived from an EMBL/GenBank/DDBJ whole genome shotgun (WGS) entry which is preliminary data.</text>
</comment>
<evidence type="ECO:0008006" key="4">
    <source>
        <dbReference type="Google" id="ProtNLM"/>
    </source>
</evidence>